<evidence type="ECO:0000313" key="2">
    <source>
        <dbReference type="Proteomes" id="UP001058860"/>
    </source>
</evidence>
<accession>A0ABY5PME0</accession>
<organism evidence="1 2">
    <name type="scientific">Svornostia abyssi</name>
    <dbReference type="NCBI Taxonomy" id="2898438"/>
    <lineage>
        <taxon>Bacteria</taxon>
        <taxon>Bacillati</taxon>
        <taxon>Actinomycetota</taxon>
        <taxon>Thermoleophilia</taxon>
        <taxon>Solirubrobacterales</taxon>
        <taxon>Baekduiaceae</taxon>
        <taxon>Svornostia</taxon>
    </lineage>
</organism>
<evidence type="ECO:0000313" key="1">
    <source>
        <dbReference type="EMBL" id="UUY05482.1"/>
    </source>
</evidence>
<gene>
    <name evidence="1" type="ORF">LRS13_08180</name>
</gene>
<dbReference type="RefSeq" id="WP_353865937.1">
    <property type="nucleotide sequence ID" value="NZ_CP088295.1"/>
</dbReference>
<dbReference type="Proteomes" id="UP001058860">
    <property type="component" value="Chromosome"/>
</dbReference>
<keyword evidence="2" id="KW-1185">Reference proteome</keyword>
<name>A0ABY5PME0_9ACTN</name>
<dbReference type="EMBL" id="CP088295">
    <property type="protein sequence ID" value="UUY05482.1"/>
    <property type="molecule type" value="Genomic_DNA"/>
</dbReference>
<sequence>MTPAASTVEDFLAAPKLVPVDANMSWRTRNVHIRHCRLRVESAGLRVGELFLVYNVAEARHWSFKLLRVSSEVLRWDYATPPMRHRNPSACGPDFPAVVRTLEHEHIWTEMAGMNCARPLSDGAGQDHRQSLMAFCARAKIEFKAHYQAPPPLGEQLTL</sequence>
<protein>
    <submittedName>
        <fullName evidence="1">Uncharacterized protein</fullName>
    </submittedName>
</protein>
<reference evidence="2" key="1">
    <citation type="submission" date="2021-11" db="EMBL/GenBank/DDBJ databases">
        <title>Cultivation dependent microbiological survey of springs from the worlds oldest radium mine currently devoted to the extraction of radon-saturated water.</title>
        <authorList>
            <person name="Kapinusova G."/>
            <person name="Smrhova T."/>
            <person name="Strejcek M."/>
            <person name="Suman J."/>
            <person name="Jani K."/>
            <person name="Pajer P."/>
            <person name="Uhlik O."/>
        </authorList>
    </citation>
    <scope>NUCLEOTIDE SEQUENCE [LARGE SCALE GENOMIC DNA]</scope>
    <source>
        <strain evidence="2">J379</strain>
    </source>
</reference>
<proteinExistence type="predicted"/>